<protein>
    <submittedName>
        <fullName evidence="1">Uncharacterized protein</fullName>
    </submittedName>
</protein>
<evidence type="ECO:0000313" key="1">
    <source>
        <dbReference type="EMBL" id="MDC7684823.1"/>
    </source>
</evidence>
<dbReference type="EMBL" id="JAQQKX010000016">
    <property type="protein sequence ID" value="MDC7684823.1"/>
    <property type="molecule type" value="Genomic_DNA"/>
</dbReference>
<keyword evidence="2" id="KW-1185">Reference proteome</keyword>
<comment type="caution">
    <text evidence="1">The sequence shown here is derived from an EMBL/GenBank/DDBJ whole genome shotgun (WGS) entry which is preliminary data.</text>
</comment>
<sequence length="92" mass="9965">MPLTAQDALSDMLDDYYRMTMALERLVMATALIQVTAAPDRLAELERLRAAVFDPRLSPIPGGHSQALEFYLSRLEAKMDATPAVAGGAAQS</sequence>
<name>A0ABT5HXQ4_9CAUL</name>
<gene>
    <name evidence="1" type="ORF">PQU92_16180</name>
</gene>
<organism evidence="1 2">
    <name type="scientific">Asticcacaulis aquaticus</name>
    <dbReference type="NCBI Taxonomy" id="2984212"/>
    <lineage>
        <taxon>Bacteria</taxon>
        <taxon>Pseudomonadati</taxon>
        <taxon>Pseudomonadota</taxon>
        <taxon>Alphaproteobacteria</taxon>
        <taxon>Caulobacterales</taxon>
        <taxon>Caulobacteraceae</taxon>
        <taxon>Asticcacaulis</taxon>
    </lineage>
</organism>
<proteinExistence type="predicted"/>
<accession>A0ABT5HXQ4</accession>
<dbReference type="RefSeq" id="WP_272749295.1">
    <property type="nucleotide sequence ID" value="NZ_JAQQKX010000016.1"/>
</dbReference>
<reference evidence="1 2" key="1">
    <citation type="submission" date="2023-01" db="EMBL/GenBank/DDBJ databases">
        <title>Novel species of the genus Asticcacaulis isolated from rivers.</title>
        <authorList>
            <person name="Lu H."/>
        </authorList>
    </citation>
    <scope>NUCLEOTIDE SEQUENCE [LARGE SCALE GENOMIC DNA]</scope>
    <source>
        <strain evidence="1 2">BYS171W</strain>
    </source>
</reference>
<dbReference type="Proteomes" id="UP001214854">
    <property type="component" value="Unassembled WGS sequence"/>
</dbReference>
<evidence type="ECO:0000313" key="2">
    <source>
        <dbReference type="Proteomes" id="UP001214854"/>
    </source>
</evidence>